<dbReference type="OrthoDB" id="1929523at2759"/>
<evidence type="ECO:0000256" key="1">
    <source>
        <dbReference type="ARBA" id="ARBA00004370"/>
    </source>
</evidence>
<name>A0A388LXN2_CHABU</name>
<comment type="caution">
    <text evidence="5">The sequence shown here is derived from an EMBL/GenBank/DDBJ whole genome shotgun (WGS) entry which is preliminary data.</text>
</comment>
<evidence type="ECO:0000313" key="6">
    <source>
        <dbReference type="Proteomes" id="UP000265515"/>
    </source>
</evidence>
<reference evidence="5 6" key="1">
    <citation type="journal article" date="2018" name="Cell">
        <title>The Chara Genome: Secondary Complexity and Implications for Plant Terrestrialization.</title>
        <authorList>
            <person name="Nishiyama T."/>
            <person name="Sakayama H."/>
            <person name="Vries J.D."/>
            <person name="Buschmann H."/>
            <person name="Saint-Marcoux D."/>
            <person name="Ullrich K.K."/>
            <person name="Haas F.B."/>
            <person name="Vanderstraeten L."/>
            <person name="Becker D."/>
            <person name="Lang D."/>
            <person name="Vosolsobe S."/>
            <person name="Rombauts S."/>
            <person name="Wilhelmsson P.K.I."/>
            <person name="Janitza P."/>
            <person name="Kern R."/>
            <person name="Heyl A."/>
            <person name="Rumpler F."/>
            <person name="Villalobos L.I.A.C."/>
            <person name="Clay J.M."/>
            <person name="Skokan R."/>
            <person name="Toyoda A."/>
            <person name="Suzuki Y."/>
            <person name="Kagoshima H."/>
            <person name="Schijlen E."/>
            <person name="Tajeshwar N."/>
            <person name="Catarino B."/>
            <person name="Hetherington A.J."/>
            <person name="Saltykova A."/>
            <person name="Bonnot C."/>
            <person name="Breuninger H."/>
            <person name="Symeonidi A."/>
            <person name="Radhakrishnan G.V."/>
            <person name="Van Nieuwerburgh F."/>
            <person name="Deforce D."/>
            <person name="Chang C."/>
            <person name="Karol K.G."/>
            <person name="Hedrich R."/>
            <person name="Ulvskov P."/>
            <person name="Glockner G."/>
            <person name="Delwiche C.F."/>
            <person name="Petrasek J."/>
            <person name="Van de Peer Y."/>
            <person name="Friml J."/>
            <person name="Beilby M."/>
            <person name="Dolan L."/>
            <person name="Kohara Y."/>
            <person name="Sugano S."/>
            <person name="Fujiyama A."/>
            <person name="Delaux P.-M."/>
            <person name="Quint M."/>
            <person name="TheiBen G."/>
            <person name="Hagemann M."/>
            <person name="Harholt J."/>
            <person name="Dunand C."/>
            <person name="Zachgo S."/>
            <person name="Langdale J."/>
            <person name="Maumus F."/>
            <person name="Straeten D.V.D."/>
            <person name="Gould S.B."/>
            <person name="Rensing S.A."/>
        </authorList>
    </citation>
    <scope>NUCLEOTIDE SEQUENCE [LARGE SCALE GENOMIC DNA]</scope>
    <source>
        <strain evidence="5 6">S276</strain>
    </source>
</reference>
<keyword evidence="6" id="KW-1185">Reference proteome</keyword>
<keyword evidence="4" id="KW-0812">Transmembrane</keyword>
<dbReference type="AlphaFoldDB" id="A0A388LXN2"/>
<dbReference type="GO" id="GO:0098542">
    <property type="term" value="P:defense response to other organism"/>
    <property type="evidence" value="ECO:0007669"/>
    <property type="project" value="InterPro"/>
</dbReference>
<proteinExistence type="predicted"/>
<keyword evidence="2 4" id="KW-0472">Membrane</keyword>
<accession>A0A388LXN2</accession>
<organism evidence="5 6">
    <name type="scientific">Chara braunii</name>
    <name type="common">Braun's stonewort</name>
    <dbReference type="NCBI Taxonomy" id="69332"/>
    <lineage>
        <taxon>Eukaryota</taxon>
        <taxon>Viridiplantae</taxon>
        <taxon>Streptophyta</taxon>
        <taxon>Charophyceae</taxon>
        <taxon>Charales</taxon>
        <taxon>Characeae</taxon>
        <taxon>Chara</taxon>
    </lineage>
</organism>
<feature type="transmembrane region" description="Helical" evidence="4">
    <location>
        <begin position="211"/>
        <end position="231"/>
    </location>
</feature>
<evidence type="ECO:0000256" key="4">
    <source>
        <dbReference type="SAM" id="Phobius"/>
    </source>
</evidence>
<evidence type="ECO:0000313" key="5">
    <source>
        <dbReference type="EMBL" id="GBG87077.1"/>
    </source>
</evidence>
<feature type="region of interest" description="Disordered" evidence="3">
    <location>
        <begin position="1"/>
        <end position="28"/>
    </location>
</feature>
<dbReference type="PANTHER" id="PTHR31234:SF2">
    <property type="entry name" value="OS05G0199100 PROTEIN"/>
    <property type="match status" value="1"/>
</dbReference>
<feature type="compositionally biased region" description="Basic and acidic residues" evidence="3">
    <location>
        <begin position="19"/>
        <end position="28"/>
    </location>
</feature>
<dbReference type="GO" id="GO:0016020">
    <property type="term" value="C:membrane"/>
    <property type="evidence" value="ECO:0007669"/>
    <property type="project" value="UniProtKB-SubCell"/>
</dbReference>
<evidence type="ECO:0000256" key="2">
    <source>
        <dbReference type="ARBA" id="ARBA00023136"/>
    </source>
</evidence>
<sequence>MRKAKGGTGGGEELQIPANEKRGTAGRAKEGHVWMAADPKAVHIIHPTVKMMADPRATACHMDAAAQVRADHPMAFHPYHALGSNTGITVPIYQGMCHNTAGNGYRHQAPPPMSVPVSWPATPVVAHHCQSSHGVDVSSSSPAIGYLPGSHAPSMPVIHLSINTLQQPLMYDPATCWHTGNAAQSYPPLLTLHEEDKHVFRRASCQWSRRLTVPVFAVAIIALIIAAGVILRPRSPDFDLVDVTVSALKLRSAKRPSEGGGVVSELVLDVNLTVMVSVANPNHVGVFYRNSIANVLYREHELGKAVIPAGWDAAGGFNIFEFIVAIDGAATRGLGPALLTDFLRRKMLLTINSEITGWVELLFLHVPFKVWVECDLLVNPLSVSLIDRSCMWRYNPS</sequence>
<dbReference type="InterPro" id="IPR044839">
    <property type="entry name" value="NDR1-like"/>
</dbReference>
<gene>
    <name evidence="5" type="ORF">CBR_g44534</name>
</gene>
<comment type="subcellular location">
    <subcellularLocation>
        <location evidence="1">Membrane</location>
    </subcellularLocation>
</comment>
<dbReference type="EMBL" id="BFEA01000593">
    <property type="protein sequence ID" value="GBG87077.1"/>
    <property type="molecule type" value="Genomic_DNA"/>
</dbReference>
<dbReference type="PANTHER" id="PTHR31234">
    <property type="entry name" value="LATE EMBRYOGENESIS ABUNDANT (LEA) HYDROXYPROLINE-RICH GLYCOPROTEIN FAMILY"/>
    <property type="match status" value="1"/>
</dbReference>
<feature type="compositionally biased region" description="Gly residues" evidence="3">
    <location>
        <begin position="1"/>
        <end position="12"/>
    </location>
</feature>
<evidence type="ECO:0000256" key="3">
    <source>
        <dbReference type="SAM" id="MobiDB-lite"/>
    </source>
</evidence>
<protein>
    <recommendedName>
        <fullName evidence="7">Late embryogenesis abundant protein LEA-2 subgroup domain-containing protein</fullName>
    </recommendedName>
</protein>
<dbReference type="Gramene" id="GBG87077">
    <property type="protein sequence ID" value="GBG87077"/>
    <property type="gene ID" value="CBR_g44534"/>
</dbReference>
<dbReference type="Proteomes" id="UP000265515">
    <property type="component" value="Unassembled WGS sequence"/>
</dbReference>
<keyword evidence="4" id="KW-1133">Transmembrane helix</keyword>
<dbReference type="SUPFAM" id="SSF117070">
    <property type="entry name" value="LEA14-like"/>
    <property type="match status" value="1"/>
</dbReference>
<evidence type="ECO:0008006" key="7">
    <source>
        <dbReference type="Google" id="ProtNLM"/>
    </source>
</evidence>